<dbReference type="Proteomes" id="UP001163823">
    <property type="component" value="Chromosome 4"/>
</dbReference>
<gene>
    <name evidence="1" type="ORF">O6P43_008260</name>
</gene>
<proteinExistence type="predicted"/>
<comment type="caution">
    <text evidence="1">The sequence shown here is derived from an EMBL/GenBank/DDBJ whole genome shotgun (WGS) entry which is preliminary data.</text>
</comment>
<protein>
    <submittedName>
        <fullName evidence="1">Protein COFACTOR ASSEMBLY OF COMPLEX C SUBUNIT B CCB2, chloroplastic</fullName>
    </submittedName>
</protein>
<organism evidence="1 2">
    <name type="scientific">Quillaja saponaria</name>
    <name type="common">Soap bark tree</name>
    <dbReference type="NCBI Taxonomy" id="32244"/>
    <lineage>
        <taxon>Eukaryota</taxon>
        <taxon>Viridiplantae</taxon>
        <taxon>Streptophyta</taxon>
        <taxon>Embryophyta</taxon>
        <taxon>Tracheophyta</taxon>
        <taxon>Spermatophyta</taxon>
        <taxon>Magnoliopsida</taxon>
        <taxon>eudicotyledons</taxon>
        <taxon>Gunneridae</taxon>
        <taxon>Pentapetalae</taxon>
        <taxon>rosids</taxon>
        <taxon>fabids</taxon>
        <taxon>Fabales</taxon>
        <taxon>Quillajaceae</taxon>
        <taxon>Quillaja</taxon>
    </lineage>
</organism>
<accession>A0AAD7M5C7</accession>
<name>A0AAD7M5C7_QUISA</name>
<evidence type="ECO:0000313" key="2">
    <source>
        <dbReference type="Proteomes" id="UP001163823"/>
    </source>
</evidence>
<sequence>MDWIWVRFASAFEHFVGSYSTATTPEQLRTEILGLSLGLFSVALPYLGKFLKLNINPSWRYLCKGLPNIPVNDSSTASLPGWFEKKKI</sequence>
<keyword evidence="2" id="KW-1185">Reference proteome</keyword>
<dbReference type="EMBL" id="JARAOO010000004">
    <property type="protein sequence ID" value="KAJ7970007.1"/>
    <property type="molecule type" value="Genomic_DNA"/>
</dbReference>
<dbReference type="KEGG" id="qsa:O6P43_008260"/>
<reference evidence="1" key="1">
    <citation type="journal article" date="2023" name="Science">
        <title>Elucidation of the pathway for biosynthesis of saponin adjuvants from the soapbark tree.</title>
        <authorList>
            <person name="Reed J."/>
            <person name="Orme A."/>
            <person name="El-Demerdash A."/>
            <person name="Owen C."/>
            <person name="Martin L.B.B."/>
            <person name="Misra R.C."/>
            <person name="Kikuchi S."/>
            <person name="Rejzek M."/>
            <person name="Martin A.C."/>
            <person name="Harkess A."/>
            <person name="Leebens-Mack J."/>
            <person name="Louveau T."/>
            <person name="Stephenson M.J."/>
            <person name="Osbourn A."/>
        </authorList>
    </citation>
    <scope>NUCLEOTIDE SEQUENCE</scope>
    <source>
        <strain evidence="1">S10</strain>
    </source>
</reference>
<dbReference type="AlphaFoldDB" id="A0AAD7M5C7"/>
<evidence type="ECO:0000313" key="1">
    <source>
        <dbReference type="EMBL" id="KAJ7970007.1"/>
    </source>
</evidence>